<accession>C9LIN4</accession>
<name>C9LIN4_9BACT</name>
<dbReference type="AlphaFoldDB" id="C9LIN4"/>
<dbReference type="STRING" id="626522.GCWU000325_02093"/>
<sequence>MTLSADGRWLVLKDQPYETFAQRLVCILFVNSLYNRKLFRIFEH</sequence>
<gene>
    <name evidence="1" type="ORF">GCWU000325_02093</name>
</gene>
<comment type="caution">
    <text evidence="1">The sequence shown here is derived from an EMBL/GenBank/DDBJ whole genome shotgun (WGS) entry which is preliminary data.</text>
</comment>
<dbReference type="Proteomes" id="UP000003460">
    <property type="component" value="Unassembled WGS sequence"/>
</dbReference>
<dbReference type="HOGENOM" id="CLU_3220332_0_0_10"/>
<protein>
    <submittedName>
        <fullName evidence="1">Uncharacterized protein</fullName>
    </submittedName>
</protein>
<reference evidence="1" key="1">
    <citation type="submission" date="2009-09" db="EMBL/GenBank/DDBJ databases">
        <authorList>
            <person name="Weinstock G."/>
            <person name="Sodergren E."/>
            <person name="Clifton S."/>
            <person name="Fulton L."/>
            <person name="Fulton B."/>
            <person name="Courtney L."/>
            <person name="Fronick C."/>
            <person name="Harrison M."/>
            <person name="Strong C."/>
            <person name="Farmer C."/>
            <person name="Delahaunty K."/>
            <person name="Markovic C."/>
            <person name="Hall O."/>
            <person name="Minx P."/>
            <person name="Tomlinson C."/>
            <person name="Mitreva M."/>
            <person name="Nelson J."/>
            <person name="Hou S."/>
            <person name="Wollam A."/>
            <person name="Pepin K.H."/>
            <person name="Johnson M."/>
            <person name="Bhonagiri V."/>
            <person name="Nash W.E."/>
            <person name="Warren W."/>
            <person name="Chinwalla A."/>
            <person name="Mardis E.R."/>
            <person name="Wilson R.K."/>
        </authorList>
    </citation>
    <scope>NUCLEOTIDE SEQUENCE [LARGE SCALE GENOMIC DNA]</scope>
    <source>
        <strain evidence="1">ATCC 51259</strain>
    </source>
</reference>
<keyword evidence="2" id="KW-1185">Reference proteome</keyword>
<evidence type="ECO:0000313" key="1">
    <source>
        <dbReference type="EMBL" id="EEX70851.1"/>
    </source>
</evidence>
<proteinExistence type="predicted"/>
<evidence type="ECO:0000313" key="2">
    <source>
        <dbReference type="Proteomes" id="UP000003460"/>
    </source>
</evidence>
<organism evidence="1 2">
    <name type="scientific">Alloprevotella tannerae ATCC 51259</name>
    <dbReference type="NCBI Taxonomy" id="626522"/>
    <lineage>
        <taxon>Bacteria</taxon>
        <taxon>Pseudomonadati</taxon>
        <taxon>Bacteroidota</taxon>
        <taxon>Bacteroidia</taxon>
        <taxon>Bacteroidales</taxon>
        <taxon>Prevotellaceae</taxon>
        <taxon>Alloprevotella</taxon>
    </lineage>
</organism>
<dbReference type="EMBL" id="ACIJ02000023">
    <property type="protein sequence ID" value="EEX70851.1"/>
    <property type="molecule type" value="Genomic_DNA"/>
</dbReference>